<evidence type="ECO:0000259" key="3">
    <source>
        <dbReference type="Pfam" id="PF01478"/>
    </source>
</evidence>
<dbReference type="Pfam" id="PF01478">
    <property type="entry name" value="Peptidase_A24"/>
    <property type="match status" value="1"/>
</dbReference>
<organism evidence="4 5">
    <name type="scientific">Thalassotalea mangrovi</name>
    <dbReference type="NCBI Taxonomy" id="2572245"/>
    <lineage>
        <taxon>Bacteria</taxon>
        <taxon>Pseudomonadati</taxon>
        <taxon>Pseudomonadota</taxon>
        <taxon>Gammaproteobacteria</taxon>
        <taxon>Alteromonadales</taxon>
        <taxon>Colwelliaceae</taxon>
        <taxon>Thalassotalea</taxon>
    </lineage>
</organism>
<accession>A0A4U1B336</accession>
<gene>
    <name evidence="4" type="ORF">E8M12_12475</name>
</gene>
<keyword evidence="2" id="KW-0472">Membrane</keyword>
<keyword evidence="5" id="KW-1185">Reference proteome</keyword>
<evidence type="ECO:0000256" key="1">
    <source>
        <dbReference type="ARBA" id="ARBA00005801"/>
    </source>
</evidence>
<dbReference type="Proteomes" id="UP000307999">
    <property type="component" value="Unassembled WGS sequence"/>
</dbReference>
<feature type="transmembrane region" description="Helical" evidence="2">
    <location>
        <begin position="15"/>
        <end position="31"/>
    </location>
</feature>
<dbReference type="InterPro" id="IPR000045">
    <property type="entry name" value="Prepilin_IV_endopep_pep"/>
</dbReference>
<reference evidence="4 5" key="1">
    <citation type="submission" date="2019-04" db="EMBL/GenBank/DDBJ databases">
        <title>Thalassotalea guangxiensis sp. nov., isolated from sediment of the coastal wetland.</title>
        <authorList>
            <person name="Zheng S."/>
            <person name="Zhang D."/>
        </authorList>
    </citation>
    <scope>NUCLEOTIDE SEQUENCE [LARGE SCALE GENOMIC DNA]</scope>
    <source>
        <strain evidence="4 5">ZS-4</strain>
    </source>
</reference>
<dbReference type="GO" id="GO:0005886">
    <property type="term" value="C:plasma membrane"/>
    <property type="evidence" value="ECO:0007669"/>
    <property type="project" value="TreeGrafter"/>
</dbReference>
<feature type="transmembrane region" description="Helical" evidence="2">
    <location>
        <begin position="62"/>
        <end position="83"/>
    </location>
</feature>
<evidence type="ECO:0000313" key="4">
    <source>
        <dbReference type="EMBL" id="TKB44225.1"/>
    </source>
</evidence>
<proteinExistence type="inferred from homology"/>
<dbReference type="PANTHER" id="PTHR30487">
    <property type="entry name" value="TYPE 4 PREPILIN-LIKE PROTEINS LEADER PEPTIDE-PROCESSING ENZYME"/>
    <property type="match status" value="1"/>
</dbReference>
<dbReference type="EMBL" id="SWDB01000030">
    <property type="protein sequence ID" value="TKB44225.1"/>
    <property type="molecule type" value="Genomic_DNA"/>
</dbReference>
<keyword evidence="2" id="KW-1133">Transmembrane helix</keyword>
<comment type="caution">
    <text evidence="4">The sequence shown here is derived from an EMBL/GenBank/DDBJ whole genome shotgun (WGS) entry which is preliminary data.</text>
</comment>
<dbReference type="InterPro" id="IPR050882">
    <property type="entry name" value="Prepilin_peptidase/N-MTase"/>
</dbReference>
<feature type="transmembrane region" description="Helical" evidence="2">
    <location>
        <begin position="104"/>
        <end position="127"/>
    </location>
</feature>
<evidence type="ECO:0000256" key="2">
    <source>
        <dbReference type="SAM" id="Phobius"/>
    </source>
</evidence>
<dbReference type="GO" id="GO:0004190">
    <property type="term" value="F:aspartic-type endopeptidase activity"/>
    <property type="evidence" value="ECO:0007669"/>
    <property type="project" value="InterPro"/>
</dbReference>
<sequence>MLSLGEYAVFEHPDIIKILMTLLIFLIALTSDLRTQRIPNVFCLAVFAIGILIQALQSGWNGLGSALLGSLVACTLLLPAFMIRALGAGDVKLMIAVGTFTGPWLILWSILYAVIAGVITCIVLAAWKTGLSGLKKTASRYYQIIILRHYLKPEPSEAASLRVPYAPALAIGWLWACSHNSDIQWAISSFRYSIGI</sequence>
<feature type="transmembrane region" description="Helical" evidence="2">
    <location>
        <begin position="38"/>
        <end position="56"/>
    </location>
</feature>
<keyword evidence="2" id="KW-0812">Transmembrane</keyword>
<evidence type="ECO:0000313" key="5">
    <source>
        <dbReference type="Proteomes" id="UP000307999"/>
    </source>
</evidence>
<dbReference type="GO" id="GO:0006465">
    <property type="term" value="P:signal peptide processing"/>
    <property type="evidence" value="ECO:0007669"/>
    <property type="project" value="TreeGrafter"/>
</dbReference>
<dbReference type="OrthoDB" id="5508079at2"/>
<comment type="similarity">
    <text evidence="1">Belongs to the peptidase A24 family.</text>
</comment>
<dbReference type="PANTHER" id="PTHR30487:SF0">
    <property type="entry name" value="PREPILIN LEADER PEPTIDASE_N-METHYLTRANSFERASE-RELATED"/>
    <property type="match status" value="1"/>
</dbReference>
<dbReference type="AlphaFoldDB" id="A0A4U1B336"/>
<name>A0A4U1B336_9GAMM</name>
<protein>
    <submittedName>
        <fullName evidence="4">Prepilin peptidase</fullName>
    </submittedName>
</protein>
<dbReference type="Gene3D" id="1.20.120.1220">
    <property type="match status" value="1"/>
</dbReference>
<feature type="domain" description="Prepilin type IV endopeptidase peptidase" evidence="3">
    <location>
        <begin position="21"/>
        <end position="121"/>
    </location>
</feature>